<organism evidence="2 3">
    <name type="scientific">Leucocoprinus birnbaumii</name>
    <dbReference type="NCBI Taxonomy" id="56174"/>
    <lineage>
        <taxon>Eukaryota</taxon>
        <taxon>Fungi</taxon>
        <taxon>Dikarya</taxon>
        <taxon>Basidiomycota</taxon>
        <taxon>Agaricomycotina</taxon>
        <taxon>Agaricomycetes</taxon>
        <taxon>Agaricomycetidae</taxon>
        <taxon>Agaricales</taxon>
        <taxon>Agaricineae</taxon>
        <taxon>Agaricaceae</taxon>
        <taxon>Leucocoprinus</taxon>
    </lineage>
</organism>
<protein>
    <submittedName>
        <fullName evidence="2">Uncharacterized protein</fullName>
    </submittedName>
</protein>
<comment type="caution">
    <text evidence="2">The sequence shown here is derived from an EMBL/GenBank/DDBJ whole genome shotgun (WGS) entry which is preliminary data.</text>
</comment>
<accession>A0AAD5W1A6</accession>
<proteinExistence type="predicted"/>
<evidence type="ECO:0000256" key="1">
    <source>
        <dbReference type="SAM" id="MobiDB-lite"/>
    </source>
</evidence>
<sequence length="598" mass="67379">MFSNHQKRSCTLSEVKDERFGVVTVVGSSFSFPASLTSPRIRLQSSDLRVLIVLYKTTLRYEPRSVSCTGTYREVLDSSLTFRHPPSPLLALLAPLPFETLFENTEFEEIRPLVVVSGASFNRLLEAAHNAELGYIDDLDELTSELSDLPSGYDPDDKGAPQSFYATNSTPIPEPCTVPANTITSPSPHNASLIHHGTKRPFVDTDVTEPTPGKKPKISNSKLRRNRTREAKLLQDGFTIRPKIRAKLINVTNVIDTKLDTKDLPTTDGIYEAIPLHRSPIDPTLPKLELDALIKAEYKRIEWDGITPQPFVDSQERVIAVLAGRPDTSDFLERTQRLFDKMNQIASKISSSKKTFTDLEVNHFRGDYPAVNVGITPGQGAEKPSFTMPHEEEMKELLEDEDFQKLVKFHSFLVCMWSPPMYQRFRDCLGKLLKHKSLGKKLKSIAPADVYPRVAVNFGPKAWTNRHRDPKDYALAWCIVQSFGRFNPKLGGHVVLDDLRLFIEFPAGSCILLPSATLLHGNLPVRVNQGETRASITQYFPGGLLRYVDHGFKLQSTIKHASRKIQEEAARVRHELWKKDRSDMFMTVRELVQISSSG</sequence>
<dbReference type="AlphaFoldDB" id="A0AAD5W1A6"/>
<keyword evidence="3" id="KW-1185">Reference proteome</keyword>
<dbReference type="EMBL" id="JANIEX010000023">
    <property type="protein sequence ID" value="KAJ3575947.1"/>
    <property type="molecule type" value="Genomic_DNA"/>
</dbReference>
<evidence type="ECO:0000313" key="2">
    <source>
        <dbReference type="EMBL" id="KAJ3575947.1"/>
    </source>
</evidence>
<dbReference type="Gene3D" id="3.60.130.30">
    <property type="match status" value="1"/>
</dbReference>
<gene>
    <name evidence="2" type="ORF">NP233_g763</name>
</gene>
<evidence type="ECO:0000313" key="3">
    <source>
        <dbReference type="Proteomes" id="UP001213000"/>
    </source>
</evidence>
<reference evidence="2" key="1">
    <citation type="submission" date="2022-07" db="EMBL/GenBank/DDBJ databases">
        <title>Genome Sequence of Leucocoprinus birnbaumii.</title>
        <authorList>
            <person name="Buettner E."/>
        </authorList>
    </citation>
    <scope>NUCLEOTIDE SEQUENCE</scope>
    <source>
        <strain evidence="2">VT141</strain>
    </source>
</reference>
<name>A0AAD5W1A6_9AGAR</name>
<feature type="region of interest" description="Disordered" evidence="1">
    <location>
        <begin position="146"/>
        <end position="173"/>
    </location>
</feature>
<dbReference type="Proteomes" id="UP001213000">
    <property type="component" value="Unassembled WGS sequence"/>
</dbReference>